<dbReference type="FunFam" id="1.20.58.2010:FF:000003">
    <property type="entry name" value="Rop guanine nucleotide exchange factor 14"/>
    <property type="match status" value="1"/>
</dbReference>
<evidence type="ECO:0000313" key="5">
    <source>
        <dbReference type="EMBL" id="KAK9699097.1"/>
    </source>
</evidence>
<gene>
    <name evidence="5" type="ORF">RND81_08G152400</name>
</gene>
<dbReference type="Proteomes" id="UP001443914">
    <property type="component" value="Unassembled WGS sequence"/>
</dbReference>
<dbReference type="PANTHER" id="PTHR33101">
    <property type="entry name" value="ROP GUANINE NUCLEOTIDE EXCHANGE FACTOR 1"/>
    <property type="match status" value="1"/>
</dbReference>
<comment type="caution">
    <text evidence="5">The sequence shown here is derived from an EMBL/GenBank/DDBJ whole genome shotgun (WGS) entry which is preliminary data.</text>
</comment>
<dbReference type="AlphaFoldDB" id="A0AAW1J7N2"/>
<dbReference type="EMBL" id="JBDFQZ010000008">
    <property type="protein sequence ID" value="KAK9699097.1"/>
    <property type="molecule type" value="Genomic_DNA"/>
</dbReference>
<organism evidence="5 6">
    <name type="scientific">Saponaria officinalis</name>
    <name type="common">Common soapwort</name>
    <name type="synonym">Lychnis saponaria</name>
    <dbReference type="NCBI Taxonomy" id="3572"/>
    <lineage>
        <taxon>Eukaryota</taxon>
        <taxon>Viridiplantae</taxon>
        <taxon>Streptophyta</taxon>
        <taxon>Embryophyta</taxon>
        <taxon>Tracheophyta</taxon>
        <taxon>Spermatophyta</taxon>
        <taxon>Magnoliopsida</taxon>
        <taxon>eudicotyledons</taxon>
        <taxon>Gunneridae</taxon>
        <taxon>Pentapetalae</taxon>
        <taxon>Caryophyllales</taxon>
        <taxon>Caryophyllaceae</taxon>
        <taxon>Caryophylleae</taxon>
        <taxon>Saponaria</taxon>
    </lineage>
</organism>
<keyword evidence="6" id="KW-1185">Reference proteome</keyword>
<evidence type="ECO:0000256" key="1">
    <source>
        <dbReference type="ARBA" id="ARBA00022658"/>
    </source>
</evidence>
<accession>A0AAW1J7N2</accession>
<dbReference type="GO" id="GO:0005085">
    <property type="term" value="F:guanyl-nucleotide exchange factor activity"/>
    <property type="evidence" value="ECO:0007669"/>
    <property type="project" value="UniProtKB-UniRule"/>
</dbReference>
<feature type="domain" description="PRONE" evidence="4">
    <location>
        <begin position="107"/>
        <end position="482"/>
    </location>
</feature>
<evidence type="ECO:0000313" key="6">
    <source>
        <dbReference type="Proteomes" id="UP001443914"/>
    </source>
</evidence>
<evidence type="ECO:0000256" key="2">
    <source>
        <dbReference type="PROSITE-ProRule" id="PRU00663"/>
    </source>
</evidence>
<keyword evidence="1 2" id="KW-0344">Guanine-nucleotide releasing factor</keyword>
<dbReference type="InterPro" id="IPR038937">
    <property type="entry name" value="RopGEF"/>
</dbReference>
<feature type="compositionally biased region" description="Low complexity" evidence="3">
    <location>
        <begin position="540"/>
        <end position="552"/>
    </location>
</feature>
<protein>
    <recommendedName>
        <fullName evidence="4">PRONE domain-containing protein</fullName>
    </recommendedName>
</protein>
<proteinExistence type="predicted"/>
<feature type="compositionally biased region" description="Low complexity" evidence="3">
    <location>
        <begin position="563"/>
        <end position="572"/>
    </location>
</feature>
<dbReference type="Gene3D" id="1.20.58.2010">
    <property type="entry name" value="PRONE domain, subdomain 1"/>
    <property type="match status" value="2"/>
</dbReference>
<reference evidence="5 6" key="1">
    <citation type="submission" date="2024-03" db="EMBL/GenBank/DDBJ databases">
        <title>WGS assembly of Saponaria officinalis var. Norfolk2.</title>
        <authorList>
            <person name="Jenkins J."/>
            <person name="Shu S."/>
            <person name="Grimwood J."/>
            <person name="Barry K."/>
            <person name="Goodstein D."/>
            <person name="Schmutz J."/>
            <person name="Leebens-Mack J."/>
            <person name="Osbourn A."/>
        </authorList>
    </citation>
    <scope>NUCLEOTIDE SEQUENCE [LARGE SCALE GENOMIC DNA]</scope>
    <source>
        <strain evidence="6">cv. Norfolk2</strain>
        <strain evidence="5">JIC</strain>
        <tissue evidence="5">Leaf</tissue>
    </source>
</reference>
<name>A0AAW1J7N2_SAPOF</name>
<sequence>MGVRRRLVVCCTRDRNNSIDFDENEQDRIITYDGLESCILNSQSYVNTNAISGKSGYSIKSSEEEETSCSSSKEACRSFDSDWVTKRGNVETNEWDKLETSELFYGGGAYVTRFSDVEAMKETFSKLLLGEDITGGCKGKTSAVAISNAITNLAASVYGELWKLEPLSEEGKAKWIKEMNWLLSPANYMVELVPAKQSGTNGSTFEIMMPKARADVHMNIPALQKIDSMLIEVLDSMVGTEFWYTEGNIRKEGGGESVSIKSSKRWWLPYPRVPAGGLSETSRKKFLSQGNLVHQVFKAAKTINENVLLEMTVPKAIQDALPQCGRANLGEELYRVIASGSNSTSDMVDFLKLRSEHEVLDTINKLEAASLVWNGKIKQQVRCNKTPLRSSWSFAKESSSEVDKIQSLLLRLDALLHQLKMRYPCLPHTFLDVTKIQYGQDVGHAILEAYSRVLGNLAYKILSRIGDILQEDYLSNPNSPILPTCSFHLGLSLNRMSDSPINHSGIRHSLVDQMNKVDGYFSDSNPSRFSDSEISSCTETKSSSVTATPSSSRIWRIGKDAPSKASPVSSVA</sequence>
<evidence type="ECO:0000256" key="3">
    <source>
        <dbReference type="SAM" id="MobiDB-lite"/>
    </source>
</evidence>
<dbReference type="EMBL" id="JBDFQZ010000008">
    <property type="protein sequence ID" value="KAK9699096.1"/>
    <property type="molecule type" value="Genomic_DNA"/>
</dbReference>
<dbReference type="PANTHER" id="PTHR33101:SF2">
    <property type="entry name" value="ROP GUANINE NUCLEOTIDE EXCHANGE FACTOR 14"/>
    <property type="match status" value="1"/>
</dbReference>
<dbReference type="PROSITE" id="PS51334">
    <property type="entry name" value="PRONE"/>
    <property type="match status" value="1"/>
</dbReference>
<feature type="compositionally biased region" description="Polar residues" evidence="3">
    <location>
        <begin position="527"/>
        <end position="539"/>
    </location>
</feature>
<dbReference type="InterPro" id="IPR005512">
    <property type="entry name" value="PRONE_dom"/>
</dbReference>
<dbReference type="FunFam" id="1.20.58.2010:FF:000001">
    <property type="entry name" value="Rop guanine nucleotide exchange factor 14"/>
    <property type="match status" value="1"/>
</dbReference>
<feature type="region of interest" description="Disordered" evidence="3">
    <location>
        <begin position="527"/>
        <end position="572"/>
    </location>
</feature>
<dbReference type="Pfam" id="PF03759">
    <property type="entry name" value="PRONE"/>
    <property type="match status" value="1"/>
</dbReference>
<evidence type="ECO:0000259" key="4">
    <source>
        <dbReference type="PROSITE" id="PS51334"/>
    </source>
</evidence>